<dbReference type="EMBL" id="JAUTXT010000008">
    <property type="protein sequence ID" value="KAK3677129.1"/>
    <property type="molecule type" value="Genomic_DNA"/>
</dbReference>
<organism evidence="1 2">
    <name type="scientific">Recurvomyces mirabilis</name>
    <dbReference type="NCBI Taxonomy" id="574656"/>
    <lineage>
        <taxon>Eukaryota</taxon>
        <taxon>Fungi</taxon>
        <taxon>Dikarya</taxon>
        <taxon>Ascomycota</taxon>
        <taxon>Pezizomycotina</taxon>
        <taxon>Dothideomycetes</taxon>
        <taxon>Dothideomycetidae</taxon>
        <taxon>Mycosphaerellales</taxon>
        <taxon>Teratosphaeriaceae</taxon>
        <taxon>Recurvomyces</taxon>
    </lineage>
</organism>
<dbReference type="SUPFAM" id="SSF48576">
    <property type="entry name" value="Terpenoid synthases"/>
    <property type="match status" value="1"/>
</dbReference>
<keyword evidence="2" id="KW-1185">Reference proteome</keyword>
<reference evidence="1" key="1">
    <citation type="submission" date="2023-07" db="EMBL/GenBank/DDBJ databases">
        <title>Black Yeasts Isolated from many extreme environments.</title>
        <authorList>
            <person name="Coleine C."/>
            <person name="Stajich J.E."/>
            <person name="Selbmann L."/>
        </authorList>
    </citation>
    <scope>NUCLEOTIDE SEQUENCE</scope>
    <source>
        <strain evidence="1">CCFEE 5485</strain>
    </source>
</reference>
<protein>
    <submittedName>
        <fullName evidence="1">Uncharacterized protein</fullName>
    </submittedName>
</protein>
<evidence type="ECO:0000313" key="1">
    <source>
        <dbReference type="EMBL" id="KAK3677129.1"/>
    </source>
</evidence>
<sequence length="134" mass="14932">MVGDVLTDDWRGWTKEVAVRNVRNVKIYNALAVLIAQHKITACEARTRLKMKTIAAERTDAQLRDEQLATSTDKRDELMRYVDAVGYLLAGTSVWSASCPRYNAHRKLDAVLDQEPQHCAVACDASAESRVLAA</sequence>
<gene>
    <name evidence="1" type="ORF">LTR78_003334</name>
</gene>
<proteinExistence type="predicted"/>
<dbReference type="Gene3D" id="1.10.600.10">
    <property type="entry name" value="Farnesyl Diphosphate Synthase"/>
    <property type="match status" value="1"/>
</dbReference>
<name>A0AAE0WSP2_9PEZI</name>
<dbReference type="InterPro" id="IPR008949">
    <property type="entry name" value="Isoprenoid_synthase_dom_sf"/>
</dbReference>
<comment type="caution">
    <text evidence="1">The sequence shown here is derived from an EMBL/GenBank/DDBJ whole genome shotgun (WGS) entry which is preliminary data.</text>
</comment>
<accession>A0AAE0WSP2</accession>
<evidence type="ECO:0000313" key="2">
    <source>
        <dbReference type="Proteomes" id="UP001274830"/>
    </source>
</evidence>
<dbReference type="Proteomes" id="UP001274830">
    <property type="component" value="Unassembled WGS sequence"/>
</dbReference>
<dbReference type="AlphaFoldDB" id="A0AAE0WSP2"/>